<dbReference type="GO" id="GO:0044196">
    <property type="term" value="C:host cell nucleolus"/>
    <property type="evidence" value="ECO:0007669"/>
    <property type="project" value="UniProtKB-SubCell"/>
</dbReference>
<evidence type="ECO:0000256" key="6">
    <source>
        <dbReference type="ARBA" id="ARBA00023200"/>
    </source>
</evidence>
<accession>I6LDH0</accession>
<dbReference type="Gene3D" id="6.10.140.630">
    <property type="match status" value="1"/>
</dbReference>
<comment type="subunit">
    <text evidence="8">Homomultimer; when bound to the RRE. Multimeric assembly is essential for activity.</text>
</comment>
<organism evidence="10 11">
    <name type="scientific">Simian immunodeficiency virus</name>
    <name type="common">SIV</name>
    <dbReference type="NCBI Taxonomy" id="11723"/>
    <lineage>
        <taxon>Viruses</taxon>
        <taxon>Riboviria</taxon>
        <taxon>Pararnavirae</taxon>
        <taxon>Artverviricota</taxon>
        <taxon>Revtraviricetes</taxon>
        <taxon>Ortervirales</taxon>
        <taxon>Retroviridae</taxon>
        <taxon>Orthoretrovirinae</taxon>
        <taxon>Lentivirus</taxon>
        <taxon>Lentivirus simimdef</taxon>
    </lineage>
</organism>
<evidence type="ECO:0000256" key="9">
    <source>
        <dbReference type="SAM" id="MobiDB-lite"/>
    </source>
</evidence>
<organismHost>
    <name type="scientific">Pan troglodytes</name>
    <name type="common">Chimpanzee</name>
    <dbReference type="NCBI Taxonomy" id="9598"/>
</organismHost>
<evidence type="ECO:0000313" key="10">
    <source>
        <dbReference type="EMBL" id="AAW21263.1"/>
    </source>
</evidence>
<evidence type="ECO:0000256" key="8">
    <source>
        <dbReference type="RuleBase" id="RU364044"/>
    </source>
</evidence>
<dbReference type="Pfam" id="PF00424">
    <property type="entry name" value="REV"/>
    <property type="match status" value="1"/>
</dbReference>
<dbReference type="Proteomes" id="UP000257714">
    <property type="component" value="Segment"/>
</dbReference>
<sequence length="127" mass="14285">MSLTGGSGRGEDPLLAAIRRIRILYQSSKDPYPEQQGSRSARRRRYRRWKARQLQVEQIASRILEHYLGRSDRSDQIHLPDLSQLSLADLGPCESCESQEPTGSASHIRLPTTPPDSSSSDSPVWVQ</sequence>
<evidence type="ECO:0000256" key="5">
    <source>
        <dbReference type="ARBA" id="ARBA00022884"/>
    </source>
</evidence>
<feature type="compositionally biased region" description="Low complexity" evidence="9">
    <location>
        <begin position="115"/>
        <end position="127"/>
    </location>
</feature>
<comment type="subcellular location">
    <subcellularLocation>
        <location evidence="8">Host cytoplasm</location>
    </subcellularLocation>
    <subcellularLocation>
        <location evidence="8">Host nucleus</location>
        <location evidence="8">Host nucleolus</location>
    </subcellularLocation>
</comment>
<dbReference type="GO" id="GO:0003700">
    <property type="term" value="F:DNA-binding transcription factor activity"/>
    <property type="evidence" value="ECO:0007669"/>
    <property type="project" value="InterPro"/>
</dbReference>
<evidence type="ECO:0000256" key="2">
    <source>
        <dbReference type="ARBA" id="ARBA00022448"/>
    </source>
</evidence>
<name>I6LDH0_SIV</name>
<gene>
    <name evidence="8 10" type="primary">rev</name>
</gene>
<reference evidence="10 11" key="1">
    <citation type="journal article" date="2006" name="Virology">
        <title>Molecular characterization of a novel simian immunodeficiency virus lineage (SIVtal) from northern talapoins (Miopithecus ogouensis).</title>
        <authorList>
            <person name="Liegeois F."/>
            <person name="Courgnaud V."/>
            <person name="Switzer W.M."/>
            <person name="Murphy H.W."/>
            <person name="Loul S."/>
            <person name="Aghokeng A."/>
            <person name="Pourrut X."/>
            <person name="Mpoudi-Ngole E."/>
            <person name="Delaporte E."/>
            <person name="Peeters M."/>
        </authorList>
    </citation>
    <scope>NUCLEOTIDE SEQUENCE [LARGE SCALE GENOMIC DNA]</scope>
    <source>
        <strain evidence="10 11">SIVtal-00CM266</strain>
    </source>
</reference>
<dbReference type="GO" id="GO:0030430">
    <property type="term" value="C:host cell cytoplasm"/>
    <property type="evidence" value="ECO:0007669"/>
    <property type="project" value="UniProtKB-SubCell"/>
</dbReference>
<dbReference type="InterPro" id="IPR000625">
    <property type="entry name" value="REV_protein"/>
</dbReference>
<comment type="function">
    <text evidence="8">Escorts unspliced or incompletely spliced viral pre-mRNAs (late transcripts) out of the nucleus of infected cells. These pre-mRNAs carry a recognition sequence called Rev responsive element (RRE) located in the env gene, that is not present in fully spliced viral mRNAs (early transcripts). This function is essential since most viral proteins are translated from unspliced or partially spliced pre-mRNAs which cannot exit the nucleus by the pathway used by fully processed cellular mRNAs.</text>
</comment>
<evidence type="ECO:0000256" key="4">
    <source>
        <dbReference type="ARBA" id="ARBA00022816"/>
    </source>
</evidence>
<dbReference type="GO" id="GO:0051028">
    <property type="term" value="P:mRNA transport"/>
    <property type="evidence" value="ECO:0007669"/>
    <property type="project" value="UniProtKB-KW"/>
</dbReference>
<evidence type="ECO:0000256" key="7">
    <source>
        <dbReference type="ARBA" id="ARBA00031496"/>
    </source>
</evidence>
<feature type="compositionally biased region" description="Polar residues" evidence="9">
    <location>
        <begin position="96"/>
        <end position="105"/>
    </location>
</feature>
<dbReference type="EMBL" id="AY655744">
    <property type="protein sequence ID" value="AAW21263.1"/>
    <property type="molecule type" value="Genomic_DNA"/>
</dbReference>
<keyword evidence="6 8" id="KW-1035">Host cytoplasm</keyword>
<dbReference type="GO" id="GO:0003723">
    <property type="term" value="F:RNA binding"/>
    <property type="evidence" value="ECO:0007669"/>
    <property type="project" value="UniProtKB-KW"/>
</dbReference>
<keyword evidence="3 8" id="KW-1048">Host nucleus</keyword>
<protein>
    <recommendedName>
        <fullName evidence="1 8">Protein Rev</fullName>
    </recommendedName>
    <alternativeName>
        <fullName evidence="7 8">Regulator of expression of viral proteins</fullName>
    </alternativeName>
</protein>
<keyword evidence="5 8" id="KW-0694">RNA-binding</keyword>
<proteinExistence type="predicted"/>
<evidence type="ECO:0000313" key="11">
    <source>
        <dbReference type="Proteomes" id="UP000257714"/>
    </source>
</evidence>
<keyword evidence="2 8" id="KW-0813">Transport</keyword>
<feature type="region of interest" description="Disordered" evidence="9">
    <location>
        <begin position="26"/>
        <end position="47"/>
    </location>
</feature>
<organismHost>
    <name type="scientific">Cercopithecidae</name>
    <name type="common">Old World monkeys</name>
    <dbReference type="NCBI Taxonomy" id="9527"/>
</organismHost>
<evidence type="ECO:0000256" key="3">
    <source>
        <dbReference type="ARBA" id="ARBA00022562"/>
    </source>
</evidence>
<feature type="region of interest" description="Disordered" evidence="9">
    <location>
        <begin position="92"/>
        <end position="127"/>
    </location>
</feature>
<evidence type="ECO:0000256" key="1">
    <source>
        <dbReference type="ARBA" id="ARBA00020269"/>
    </source>
</evidence>
<keyword evidence="4 8" id="KW-0509">mRNA transport</keyword>